<dbReference type="EMBL" id="JBHTNF010000017">
    <property type="protein sequence ID" value="MFD1330084.1"/>
    <property type="molecule type" value="Genomic_DNA"/>
</dbReference>
<evidence type="ECO:0000256" key="1">
    <source>
        <dbReference type="SAM" id="MobiDB-lite"/>
    </source>
</evidence>
<sequence>MKKTILFAAIVLCGLGAGAVMADDDDDNDCNVPMTNWQPREAVQKMAEGRGWTIQKIKTDDGCYKIRAQDKDGRNLRAKVNPGTLDVVSMKYADDRDRKERREHEDDHEGEGERNRNNTTSSGTATPPNNGLFGSGTPPKVQVQ</sequence>
<gene>
    <name evidence="4" type="ORF">ACFQ33_19525</name>
</gene>
<name>A0ABW3Z1M9_MYCRA</name>
<evidence type="ECO:0000313" key="4">
    <source>
        <dbReference type="EMBL" id="MFD1330084.1"/>
    </source>
</evidence>
<reference evidence="5" key="1">
    <citation type="journal article" date="2019" name="Int. J. Syst. Evol. Microbiol.">
        <title>The Global Catalogue of Microorganisms (GCM) 10K type strain sequencing project: providing services to taxonomists for standard genome sequencing and annotation.</title>
        <authorList>
            <consortium name="The Broad Institute Genomics Platform"/>
            <consortium name="The Broad Institute Genome Sequencing Center for Infectious Disease"/>
            <person name="Wu L."/>
            <person name="Ma J."/>
        </authorList>
    </citation>
    <scope>NUCLEOTIDE SEQUENCE [LARGE SCALE GENOMIC DNA]</scope>
    <source>
        <strain evidence="5">CCUG 55609</strain>
    </source>
</reference>
<feature type="compositionally biased region" description="Polar residues" evidence="1">
    <location>
        <begin position="117"/>
        <end position="129"/>
    </location>
</feature>
<dbReference type="Proteomes" id="UP001597173">
    <property type="component" value="Unassembled WGS sequence"/>
</dbReference>
<organism evidence="4 5">
    <name type="scientific">Mycoplana ramosa</name>
    <name type="common">Mycoplana bullata</name>
    <dbReference type="NCBI Taxonomy" id="40837"/>
    <lineage>
        <taxon>Bacteria</taxon>
        <taxon>Pseudomonadati</taxon>
        <taxon>Pseudomonadota</taxon>
        <taxon>Alphaproteobacteria</taxon>
        <taxon>Hyphomicrobiales</taxon>
        <taxon>Rhizobiaceae</taxon>
        <taxon>Mycoplana</taxon>
    </lineage>
</organism>
<feature type="domain" description="PepSY" evidence="3">
    <location>
        <begin position="7"/>
        <end position="90"/>
    </location>
</feature>
<feature type="chain" id="PRO_5047030241" evidence="2">
    <location>
        <begin position="23"/>
        <end position="144"/>
    </location>
</feature>
<dbReference type="Pfam" id="PF13670">
    <property type="entry name" value="PepSY_2"/>
    <property type="match status" value="1"/>
</dbReference>
<keyword evidence="5" id="KW-1185">Reference proteome</keyword>
<feature type="region of interest" description="Disordered" evidence="1">
    <location>
        <begin position="87"/>
        <end position="144"/>
    </location>
</feature>
<dbReference type="InterPro" id="IPR025711">
    <property type="entry name" value="PepSY"/>
</dbReference>
<evidence type="ECO:0000313" key="5">
    <source>
        <dbReference type="Proteomes" id="UP001597173"/>
    </source>
</evidence>
<feature type="signal peptide" evidence="2">
    <location>
        <begin position="1"/>
        <end position="22"/>
    </location>
</feature>
<comment type="caution">
    <text evidence="4">The sequence shown here is derived from an EMBL/GenBank/DDBJ whole genome shotgun (WGS) entry which is preliminary data.</text>
</comment>
<proteinExistence type="predicted"/>
<evidence type="ECO:0000256" key="2">
    <source>
        <dbReference type="SAM" id="SignalP"/>
    </source>
</evidence>
<protein>
    <submittedName>
        <fullName evidence="4">PepSY domain-containing protein</fullName>
    </submittedName>
</protein>
<evidence type="ECO:0000259" key="3">
    <source>
        <dbReference type="Pfam" id="PF13670"/>
    </source>
</evidence>
<feature type="compositionally biased region" description="Basic and acidic residues" evidence="1">
    <location>
        <begin position="92"/>
        <end position="116"/>
    </location>
</feature>
<accession>A0ABW3Z1M9</accession>
<keyword evidence="2" id="KW-0732">Signal</keyword>
<dbReference type="RefSeq" id="WP_374836270.1">
    <property type="nucleotide sequence ID" value="NZ_JBHEEW010000002.1"/>
</dbReference>